<dbReference type="GO" id="GO:0015031">
    <property type="term" value="P:protein transport"/>
    <property type="evidence" value="ECO:0007669"/>
    <property type="project" value="InterPro"/>
</dbReference>
<keyword evidence="1" id="KW-0697">Rotamase</keyword>
<proteinExistence type="predicted"/>
<dbReference type="GO" id="GO:0003755">
    <property type="term" value="F:peptidyl-prolyl cis-trans isomerase activity"/>
    <property type="evidence" value="ECO:0007669"/>
    <property type="project" value="UniProtKB-KW"/>
</dbReference>
<dbReference type="GO" id="GO:0006457">
    <property type="term" value="P:protein folding"/>
    <property type="evidence" value="ECO:0007669"/>
    <property type="project" value="InterPro"/>
</dbReference>
<keyword evidence="2" id="KW-0413">Isomerase</keyword>
<feature type="compositionally biased region" description="Polar residues" evidence="4">
    <location>
        <begin position="129"/>
        <end position="141"/>
    </location>
</feature>
<dbReference type="InterPro" id="IPR037041">
    <property type="entry name" value="Trigger_fac_C_sf"/>
</dbReference>
<sequence length="148" mass="17107">MVEKEMEVVMEDFKDKLRARGVNPDFRLSDKLLEQLEPVKLEEARRRLQRNLALETVARAEQLTVAETELEDQIQALRKRLKARRASKLDPTKLRIFVKTGLLREKALAWLEEHNSFKVRTAMAENGEEAQSSPALTSEPTESIHEQI</sequence>
<protein>
    <recommendedName>
        <fullName evidence="5">Trigger factor C-terminal domain-containing protein</fullName>
    </recommendedName>
</protein>
<comment type="caution">
    <text evidence="6">The sequence shown here is derived from an EMBL/GenBank/DDBJ whole genome shotgun (WGS) entry which is preliminary data.</text>
</comment>
<evidence type="ECO:0000256" key="2">
    <source>
        <dbReference type="ARBA" id="ARBA00023235"/>
    </source>
</evidence>
<dbReference type="InterPro" id="IPR027304">
    <property type="entry name" value="Trigger_fact/SurA_dom_sf"/>
</dbReference>
<feature type="region of interest" description="Disordered" evidence="4">
    <location>
        <begin position="125"/>
        <end position="148"/>
    </location>
</feature>
<evidence type="ECO:0000256" key="4">
    <source>
        <dbReference type="SAM" id="MobiDB-lite"/>
    </source>
</evidence>
<reference evidence="6" key="1">
    <citation type="submission" date="2019-09" db="EMBL/GenBank/DDBJ databases">
        <title>Characterisation of the sponge microbiome using genome-centric metagenomics.</title>
        <authorList>
            <person name="Engelberts J.P."/>
            <person name="Robbins S.J."/>
            <person name="De Goeij J.M."/>
            <person name="Aranda M."/>
            <person name="Bell S.C."/>
            <person name="Webster N.S."/>
        </authorList>
    </citation>
    <scope>NUCLEOTIDE SEQUENCE</scope>
    <source>
        <strain evidence="6">SB0676_bin_10</strain>
    </source>
</reference>
<accession>A0A6B1F785</accession>
<dbReference type="Pfam" id="PF05698">
    <property type="entry name" value="Trigger_C"/>
    <property type="match status" value="1"/>
</dbReference>
<feature type="coiled-coil region" evidence="3">
    <location>
        <begin position="60"/>
        <end position="87"/>
    </location>
</feature>
<dbReference type="EMBL" id="VYDO01000040">
    <property type="protein sequence ID" value="MYG37605.1"/>
    <property type="molecule type" value="Genomic_DNA"/>
</dbReference>
<evidence type="ECO:0000313" key="6">
    <source>
        <dbReference type="EMBL" id="MYG37605.1"/>
    </source>
</evidence>
<dbReference type="Gene3D" id="1.10.3120.10">
    <property type="entry name" value="Trigger factor, C-terminal domain"/>
    <property type="match status" value="1"/>
</dbReference>
<evidence type="ECO:0000259" key="5">
    <source>
        <dbReference type="Pfam" id="PF05698"/>
    </source>
</evidence>
<dbReference type="AlphaFoldDB" id="A0A6B1F785"/>
<gene>
    <name evidence="6" type="ORF">F4162_00980</name>
</gene>
<evidence type="ECO:0000256" key="3">
    <source>
        <dbReference type="SAM" id="Coils"/>
    </source>
</evidence>
<dbReference type="InterPro" id="IPR008880">
    <property type="entry name" value="Trigger_fac_C"/>
</dbReference>
<evidence type="ECO:0000256" key="1">
    <source>
        <dbReference type="ARBA" id="ARBA00023110"/>
    </source>
</evidence>
<feature type="domain" description="Trigger factor C-terminal" evidence="5">
    <location>
        <begin position="1"/>
        <end position="111"/>
    </location>
</feature>
<dbReference type="SUPFAM" id="SSF109998">
    <property type="entry name" value="Triger factor/SurA peptide-binding domain-like"/>
    <property type="match status" value="1"/>
</dbReference>
<name>A0A6B1F785_9SYNE</name>
<organism evidence="6">
    <name type="scientific">Synechococcus sp. SB0676_bin_10</name>
    <dbReference type="NCBI Taxonomy" id="2604869"/>
    <lineage>
        <taxon>Bacteria</taxon>
        <taxon>Bacillati</taxon>
        <taxon>Cyanobacteriota</taxon>
        <taxon>Cyanophyceae</taxon>
        <taxon>Synechococcales</taxon>
        <taxon>Synechococcaceae</taxon>
        <taxon>Synechococcus</taxon>
    </lineage>
</organism>
<keyword evidence="3" id="KW-0175">Coiled coil</keyword>